<evidence type="ECO:0000256" key="4">
    <source>
        <dbReference type="ARBA" id="ARBA00022840"/>
    </source>
</evidence>
<dbReference type="GO" id="GO:0005524">
    <property type="term" value="F:ATP binding"/>
    <property type="evidence" value="ECO:0007669"/>
    <property type="project" value="UniProtKB-KW"/>
</dbReference>
<dbReference type="PROSITE" id="PS50011">
    <property type="entry name" value="PROTEIN_KINASE_DOM"/>
    <property type="match status" value="1"/>
</dbReference>
<dbReference type="GO" id="GO:0004674">
    <property type="term" value="F:protein serine/threonine kinase activity"/>
    <property type="evidence" value="ECO:0007669"/>
    <property type="project" value="UniProtKB-KW"/>
</dbReference>
<sequence>MSQVELFRNQSSSYTIDDHITGDDGRVYIVGERIAAGGNAVVHECNEKLSGDSYAVKFQVELRQRRRERFQREVELLRSFDDPHIIRFVATGITPGVRTERVRRSGRFVVQQRGNPEDLPFVVLMKASMDLAKHAKTPHQIPPATYLAQFLGLSKALVKINEKALHRDIKPENILVVGSAWAISDFGLCDLCVGGQDLSRVDERIGPALWMSPEAFNKNLGCPDGIGQTSDVFQLASVFWYATCGRHPTGIVRDTDWRGPAELFPILERALLHSSQDRFQTSAEFSAALEAAIIR</sequence>
<dbReference type="RefSeq" id="WP_090901249.1">
    <property type="nucleotide sequence ID" value="NZ_FNYO01000044.1"/>
</dbReference>
<dbReference type="SMART" id="SM00220">
    <property type="entry name" value="S_TKc"/>
    <property type="match status" value="1"/>
</dbReference>
<gene>
    <name evidence="6" type="ORF">SAMN04244579_03312</name>
</gene>
<evidence type="ECO:0000259" key="5">
    <source>
        <dbReference type="PROSITE" id="PS50011"/>
    </source>
</evidence>
<feature type="domain" description="Protein kinase" evidence="5">
    <location>
        <begin position="28"/>
        <end position="295"/>
    </location>
</feature>
<name>A0A1H6WMD5_9GAMM</name>
<dbReference type="PANTHER" id="PTHR43289:SF6">
    <property type="entry name" value="SERINE_THREONINE-PROTEIN KINASE NEKL-3"/>
    <property type="match status" value="1"/>
</dbReference>
<dbReference type="Gene3D" id="1.10.510.10">
    <property type="entry name" value="Transferase(Phosphotransferase) domain 1"/>
    <property type="match status" value="1"/>
</dbReference>
<dbReference type="PANTHER" id="PTHR43289">
    <property type="entry name" value="MITOGEN-ACTIVATED PROTEIN KINASE KINASE KINASE 20-RELATED"/>
    <property type="match status" value="1"/>
</dbReference>
<evidence type="ECO:0000256" key="1">
    <source>
        <dbReference type="ARBA" id="ARBA00022679"/>
    </source>
</evidence>
<dbReference type="InterPro" id="IPR000719">
    <property type="entry name" value="Prot_kinase_dom"/>
</dbReference>
<dbReference type="EMBL" id="FNYO01000044">
    <property type="protein sequence ID" value="SEJ15337.1"/>
    <property type="molecule type" value="Genomic_DNA"/>
</dbReference>
<keyword evidence="3 6" id="KW-0418">Kinase</keyword>
<proteinExistence type="predicted"/>
<reference evidence="6 7" key="1">
    <citation type="submission" date="2016-10" db="EMBL/GenBank/DDBJ databases">
        <authorList>
            <person name="de Groot N.N."/>
        </authorList>
    </citation>
    <scope>NUCLEOTIDE SEQUENCE [LARGE SCALE GENOMIC DNA]</scope>
    <source>
        <strain evidence="6 7">DSM 1041</strain>
    </source>
</reference>
<evidence type="ECO:0000313" key="6">
    <source>
        <dbReference type="EMBL" id="SEJ15337.1"/>
    </source>
</evidence>
<dbReference type="STRING" id="170623.SAMN04244579_03312"/>
<dbReference type="Gene3D" id="3.30.200.20">
    <property type="entry name" value="Phosphorylase Kinase, domain 1"/>
    <property type="match status" value="1"/>
</dbReference>
<keyword evidence="2" id="KW-0547">Nucleotide-binding</keyword>
<protein>
    <submittedName>
        <fullName evidence="6">Serine/threonine protein kinase</fullName>
    </submittedName>
</protein>
<accession>A0A1H6WMD5</accession>
<dbReference type="Proteomes" id="UP000199005">
    <property type="component" value="Unassembled WGS sequence"/>
</dbReference>
<keyword evidence="1" id="KW-0808">Transferase</keyword>
<organism evidence="6 7">
    <name type="scientific">Azotobacter beijerinckii</name>
    <dbReference type="NCBI Taxonomy" id="170623"/>
    <lineage>
        <taxon>Bacteria</taxon>
        <taxon>Pseudomonadati</taxon>
        <taxon>Pseudomonadota</taxon>
        <taxon>Gammaproteobacteria</taxon>
        <taxon>Pseudomonadales</taxon>
        <taxon>Pseudomonadaceae</taxon>
        <taxon>Azotobacter</taxon>
    </lineage>
</organism>
<keyword evidence="4" id="KW-0067">ATP-binding</keyword>
<dbReference type="Pfam" id="PF00069">
    <property type="entry name" value="Pkinase"/>
    <property type="match status" value="1"/>
</dbReference>
<dbReference type="AlphaFoldDB" id="A0A1H6WMD5"/>
<evidence type="ECO:0000256" key="3">
    <source>
        <dbReference type="ARBA" id="ARBA00022777"/>
    </source>
</evidence>
<evidence type="ECO:0000313" key="7">
    <source>
        <dbReference type="Proteomes" id="UP000199005"/>
    </source>
</evidence>
<evidence type="ECO:0000256" key="2">
    <source>
        <dbReference type="ARBA" id="ARBA00022741"/>
    </source>
</evidence>
<dbReference type="SUPFAM" id="SSF56112">
    <property type="entry name" value="Protein kinase-like (PK-like)"/>
    <property type="match status" value="1"/>
</dbReference>
<keyword evidence="6" id="KW-0723">Serine/threonine-protein kinase</keyword>
<dbReference type="InterPro" id="IPR011009">
    <property type="entry name" value="Kinase-like_dom_sf"/>
</dbReference>